<evidence type="ECO:0000256" key="2">
    <source>
        <dbReference type="SAM" id="SignalP"/>
    </source>
</evidence>
<accession>A0A3N2CQZ6</accession>
<comment type="caution">
    <text evidence="4">The sequence shown here is derived from an EMBL/GenBank/DDBJ whole genome shotgun (WGS) entry which is preliminary data.</text>
</comment>
<evidence type="ECO:0000259" key="3">
    <source>
        <dbReference type="Pfam" id="PF07995"/>
    </source>
</evidence>
<dbReference type="Proteomes" id="UP000281738">
    <property type="component" value="Unassembled WGS sequence"/>
</dbReference>
<dbReference type="OrthoDB" id="9770043at2"/>
<protein>
    <submittedName>
        <fullName evidence="4">Glucose/arabinose dehydrogenase</fullName>
    </submittedName>
</protein>
<dbReference type="EMBL" id="RKHO01000001">
    <property type="protein sequence ID" value="ROR89950.1"/>
    <property type="molecule type" value="Genomic_DNA"/>
</dbReference>
<keyword evidence="5" id="KW-1185">Reference proteome</keyword>
<gene>
    <name evidence="4" type="ORF">EDD33_0781</name>
</gene>
<evidence type="ECO:0000313" key="5">
    <source>
        <dbReference type="Proteomes" id="UP000281738"/>
    </source>
</evidence>
<dbReference type="InterPro" id="IPR011042">
    <property type="entry name" value="6-blade_b-propeller_TolB-like"/>
</dbReference>
<dbReference type="SUPFAM" id="SSF50952">
    <property type="entry name" value="Soluble quinoprotein glucose dehydrogenase"/>
    <property type="match status" value="1"/>
</dbReference>
<feature type="region of interest" description="Disordered" evidence="1">
    <location>
        <begin position="19"/>
        <end position="54"/>
    </location>
</feature>
<reference evidence="4 5" key="1">
    <citation type="submission" date="2018-11" db="EMBL/GenBank/DDBJ databases">
        <title>Sequencing the genomes of 1000 actinobacteria strains.</title>
        <authorList>
            <person name="Klenk H.-P."/>
        </authorList>
    </citation>
    <scope>NUCLEOTIDE SEQUENCE [LARGE SCALE GENOMIC DNA]</scope>
    <source>
        <strain evidence="4 5">DSM 12652</strain>
    </source>
</reference>
<sequence length="378" mass="40340">MKRLVALLVAPVVVLAGCGGGGEATEPEVSETPSPGTADTGSAAASPSPSETVEAASARPKVVGTVASGLQAPWGIDFLPDGSALVTERDTERVFQVGDGEVTRVGQLDQTEPDGEGGLLGVAVSPSYAEDATVFFYLTTGDDNRVVRATFRNGRLGDATPVLTDIPRNDYHDGGRLLFGPDDMLYVSTGDAGDTENAQDLESLGGKILRITPEGEPAPGNPDPDSPVWSYGHRNVQGLAFDDQDRLWASEFGDQTWDELNRIEKGGNYGWPEVEGRDGELAGAIEPQVQWATDDSSPSGLAFVDGRLWLGALQGQRLWRVDVDGSRARDQKGFFVGDYGRIRTVVTAPDGRLWVTTSNRDGRGEPSREDDRILLVEP</sequence>
<dbReference type="Pfam" id="PF07995">
    <property type="entry name" value="GSDH"/>
    <property type="match status" value="1"/>
</dbReference>
<feature type="domain" description="Glucose/Sorbosone dehydrogenase" evidence="3">
    <location>
        <begin position="70"/>
        <end position="363"/>
    </location>
</feature>
<evidence type="ECO:0000256" key="1">
    <source>
        <dbReference type="SAM" id="MobiDB-lite"/>
    </source>
</evidence>
<name>A0A3N2CQZ6_9ACTN</name>
<dbReference type="InterPro" id="IPR011041">
    <property type="entry name" value="Quinoprot_gluc/sorb_DH_b-prop"/>
</dbReference>
<proteinExistence type="predicted"/>
<dbReference type="PANTHER" id="PTHR19328">
    <property type="entry name" value="HEDGEHOG-INTERACTING PROTEIN"/>
    <property type="match status" value="1"/>
</dbReference>
<dbReference type="PROSITE" id="PS51257">
    <property type="entry name" value="PROKAR_LIPOPROTEIN"/>
    <property type="match status" value="1"/>
</dbReference>
<dbReference type="RefSeq" id="WP_123389187.1">
    <property type="nucleotide sequence ID" value="NZ_RKHO01000001.1"/>
</dbReference>
<dbReference type="AlphaFoldDB" id="A0A3N2CQZ6"/>
<feature type="compositionally biased region" description="Polar residues" evidence="1">
    <location>
        <begin position="31"/>
        <end position="51"/>
    </location>
</feature>
<organism evidence="4 5">
    <name type="scientific">Nocardioides aurantiacus</name>
    <dbReference type="NCBI Taxonomy" id="86796"/>
    <lineage>
        <taxon>Bacteria</taxon>
        <taxon>Bacillati</taxon>
        <taxon>Actinomycetota</taxon>
        <taxon>Actinomycetes</taxon>
        <taxon>Propionibacteriales</taxon>
        <taxon>Nocardioidaceae</taxon>
        <taxon>Nocardioides</taxon>
    </lineage>
</organism>
<feature type="signal peptide" evidence="2">
    <location>
        <begin position="1"/>
        <end position="16"/>
    </location>
</feature>
<dbReference type="Gene3D" id="2.120.10.30">
    <property type="entry name" value="TolB, C-terminal domain"/>
    <property type="match status" value="1"/>
</dbReference>
<feature type="chain" id="PRO_5038654996" evidence="2">
    <location>
        <begin position="17"/>
        <end position="378"/>
    </location>
</feature>
<dbReference type="PANTHER" id="PTHR19328:SF13">
    <property type="entry name" value="HIPL1 PROTEIN"/>
    <property type="match status" value="1"/>
</dbReference>
<keyword evidence="2" id="KW-0732">Signal</keyword>
<evidence type="ECO:0000313" key="4">
    <source>
        <dbReference type="EMBL" id="ROR89950.1"/>
    </source>
</evidence>
<dbReference type="InterPro" id="IPR012938">
    <property type="entry name" value="Glc/Sorbosone_DH"/>
</dbReference>